<dbReference type="SUPFAM" id="SSF50494">
    <property type="entry name" value="Trypsin-like serine proteases"/>
    <property type="match status" value="3"/>
</dbReference>
<dbReference type="Pfam" id="PF00089">
    <property type="entry name" value="Trypsin"/>
    <property type="match status" value="3"/>
</dbReference>
<dbReference type="PRINTS" id="PR00722">
    <property type="entry name" value="CHYMOTRYPSIN"/>
</dbReference>
<dbReference type="CDD" id="cd00190">
    <property type="entry name" value="Tryp_SPc"/>
    <property type="match status" value="2"/>
</dbReference>
<dbReference type="EMBL" id="CALNXI010001629">
    <property type="protein sequence ID" value="CAH3173676.1"/>
    <property type="molecule type" value="Genomic_DNA"/>
</dbReference>
<name>A0ABN8R487_9CNID</name>
<dbReference type="InterPro" id="IPR001254">
    <property type="entry name" value="Trypsin_dom"/>
</dbReference>
<dbReference type="Proteomes" id="UP001159427">
    <property type="component" value="Unassembled WGS sequence"/>
</dbReference>
<dbReference type="InterPro" id="IPR043504">
    <property type="entry name" value="Peptidase_S1_PA_chymotrypsin"/>
</dbReference>
<dbReference type="PROSITE" id="PS00134">
    <property type="entry name" value="TRYPSIN_HIS"/>
    <property type="match status" value="2"/>
</dbReference>
<dbReference type="PANTHER" id="PTHR24250:SF27">
    <property type="entry name" value="ELASTASE 2 LIKE"/>
    <property type="match status" value="1"/>
</dbReference>
<keyword evidence="2" id="KW-0645">Protease</keyword>
<feature type="domain" description="Peptidase S1" evidence="3">
    <location>
        <begin position="504"/>
        <end position="734"/>
    </location>
</feature>
<keyword evidence="1" id="KW-1015">Disulfide bond</keyword>
<organism evidence="4 5">
    <name type="scientific">Porites evermanni</name>
    <dbReference type="NCBI Taxonomy" id="104178"/>
    <lineage>
        <taxon>Eukaryota</taxon>
        <taxon>Metazoa</taxon>
        <taxon>Cnidaria</taxon>
        <taxon>Anthozoa</taxon>
        <taxon>Hexacorallia</taxon>
        <taxon>Scleractinia</taxon>
        <taxon>Fungiina</taxon>
        <taxon>Poritidae</taxon>
        <taxon>Porites</taxon>
    </lineage>
</organism>
<feature type="non-terminal residue" evidence="4">
    <location>
        <position position="735"/>
    </location>
</feature>
<comment type="caution">
    <text evidence="4">The sequence shown here is derived from an EMBL/GenBank/DDBJ whole genome shotgun (WGS) entry which is preliminary data.</text>
</comment>
<feature type="domain" description="Peptidase S1" evidence="3">
    <location>
        <begin position="325"/>
        <end position="494"/>
    </location>
</feature>
<evidence type="ECO:0000313" key="4">
    <source>
        <dbReference type="EMBL" id="CAH3173676.1"/>
    </source>
</evidence>
<evidence type="ECO:0000259" key="3">
    <source>
        <dbReference type="PROSITE" id="PS50240"/>
    </source>
</evidence>
<sequence length="735" mass="80613">MFPVGCGMRPALSRVVNGQNASPHSWPWQISLRVSGRHICGGSLIRADWIVTAAHCVYSNPNPSRYTVVVGGHRRTGSTSVQETLKVITLHRHSGFTRHNLKHDVAVLQLERPVKLSDKVNTICLPDKDADLNSKCYITGWGRISGGGPAADILQQAKLPLVSHTDCRKKYSIVDRNAHLCAGEGRAAASGGCNGDSGGPLACEMGGKWYLHGAVSFGRRNCPTTHFTVFARITSYKSWILNKIVKIMHQSSPTPPSPPLPPPTFRFKERKLKRKIGTNPNLNRSPNSNFISNSLLCSHFLFSRSLCLFPTPPPYLKNFPRTKKPNYKETGEKWRNKVYVLLHHKKLSALAVKFTLTFSEKVSRNQRLFSFSWDFLVSIYAHNVCSLVGWGRISGGGPAADILQQAKLPLVSHTDCRKKYSIVDRNAHLCAGEGRAAASGGCNGDSGGPLACEMGGKWYLHGAVSFGKFSCPTTHFTVFARITSYKSWILNKIGCGMRPAFSRVVNGQDASPHSWPWQISLRVRGRHICGGSLIRDDWIVTAAHCVDRNPAPSAYTVVVGGHRRTGSTSVQQTLRVITLHKHSGFTMQNLKHDVAVLQLERPVQLSDKVNTVCLPDQDADLNSNCYITGWGRTYGGGPLPEILQQARLPLVSHSDCKKKYGTVDRSAHLCAGEGRTAASGGCNGDSGGPLVCEMGGKWYLHGAVSFGKQNCPTTHYTVFARITSYKAWIEQKIGE</sequence>
<proteinExistence type="predicted"/>
<keyword evidence="2" id="KW-0378">Hydrolase</keyword>
<accession>A0ABN8R487</accession>
<dbReference type="PROSITE" id="PS50240">
    <property type="entry name" value="TRYPSIN_DOM"/>
    <property type="match status" value="3"/>
</dbReference>
<evidence type="ECO:0000313" key="5">
    <source>
        <dbReference type="Proteomes" id="UP001159427"/>
    </source>
</evidence>
<dbReference type="InterPro" id="IPR033116">
    <property type="entry name" value="TRYPSIN_SER"/>
</dbReference>
<keyword evidence="2" id="KW-0720">Serine protease</keyword>
<dbReference type="PANTHER" id="PTHR24250">
    <property type="entry name" value="CHYMOTRYPSIN-RELATED"/>
    <property type="match status" value="1"/>
</dbReference>
<evidence type="ECO:0000256" key="1">
    <source>
        <dbReference type="ARBA" id="ARBA00023157"/>
    </source>
</evidence>
<dbReference type="InterPro" id="IPR009003">
    <property type="entry name" value="Peptidase_S1_PA"/>
</dbReference>
<dbReference type="Gene3D" id="2.40.10.10">
    <property type="entry name" value="Trypsin-like serine proteases"/>
    <property type="match status" value="3"/>
</dbReference>
<feature type="domain" description="Peptidase S1" evidence="3">
    <location>
        <begin position="15"/>
        <end position="245"/>
    </location>
</feature>
<dbReference type="InterPro" id="IPR001314">
    <property type="entry name" value="Peptidase_S1A"/>
</dbReference>
<evidence type="ECO:0000256" key="2">
    <source>
        <dbReference type="RuleBase" id="RU363034"/>
    </source>
</evidence>
<dbReference type="InterPro" id="IPR018114">
    <property type="entry name" value="TRYPSIN_HIS"/>
</dbReference>
<dbReference type="PROSITE" id="PS00135">
    <property type="entry name" value="TRYPSIN_SER"/>
    <property type="match status" value="2"/>
</dbReference>
<protein>
    <recommendedName>
        <fullName evidence="3">Peptidase S1 domain-containing protein</fullName>
    </recommendedName>
</protein>
<keyword evidence="5" id="KW-1185">Reference proteome</keyword>
<gene>
    <name evidence="4" type="ORF">PEVE_00009143</name>
</gene>
<reference evidence="4 5" key="1">
    <citation type="submission" date="2022-05" db="EMBL/GenBank/DDBJ databases">
        <authorList>
            <consortium name="Genoscope - CEA"/>
            <person name="William W."/>
        </authorList>
    </citation>
    <scope>NUCLEOTIDE SEQUENCE [LARGE SCALE GENOMIC DNA]</scope>
</reference>
<dbReference type="SMART" id="SM00020">
    <property type="entry name" value="Tryp_SPc"/>
    <property type="match status" value="3"/>
</dbReference>